<organism evidence="1 2">
    <name type="scientific">Paraphoma chrysanthemicola</name>
    <dbReference type="NCBI Taxonomy" id="798071"/>
    <lineage>
        <taxon>Eukaryota</taxon>
        <taxon>Fungi</taxon>
        <taxon>Dikarya</taxon>
        <taxon>Ascomycota</taxon>
        <taxon>Pezizomycotina</taxon>
        <taxon>Dothideomycetes</taxon>
        <taxon>Pleosporomycetidae</taxon>
        <taxon>Pleosporales</taxon>
        <taxon>Pleosporineae</taxon>
        <taxon>Phaeosphaeriaceae</taxon>
        <taxon>Paraphoma</taxon>
    </lineage>
</organism>
<comment type="caution">
    <text evidence="1">The sequence shown here is derived from an EMBL/GenBank/DDBJ whole genome shotgun (WGS) entry which is preliminary data.</text>
</comment>
<dbReference type="EMBL" id="JAGMVJ010000004">
    <property type="protein sequence ID" value="KAH7091546.1"/>
    <property type="molecule type" value="Genomic_DNA"/>
</dbReference>
<evidence type="ECO:0000313" key="1">
    <source>
        <dbReference type="EMBL" id="KAH7091546.1"/>
    </source>
</evidence>
<dbReference type="Proteomes" id="UP000813461">
    <property type="component" value="Unassembled WGS sequence"/>
</dbReference>
<dbReference type="AlphaFoldDB" id="A0A8K0RDD0"/>
<protein>
    <submittedName>
        <fullName evidence="1">Uncharacterized protein</fullName>
    </submittedName>
</protein>
<sequence>MLFLSILHLGAAYAAPPFFPHSAALLTSSPLAYQVARSEGDIPGATSTTNSPLQSPSMVRPCSWVSGRPMQTCFPWPTPSSHSSMPINGTIPTPPFYLVPNTFAMTYTAANGTVFTIRPDPTAGNFITVSAGHTGPRVGALTLPAATPTSNHVQATDTVTVTADDGVVFTLTRDANGEYVNTESKERLFHTMKEKPPSLNVGTPTPSPGAAKVEGKWTVYQQGLASTFIKRVKKQRSESNQA</sequence>
<proteinExistence type="predicted"/>
<reference evidence="1" key="1">
    <citation type="journal article" date="2021" name="Nat. Commun.">
        <title>Genetic determinants of endophytism in the Arabidopsis root mycobiome.</title>
        <authorList>
            <person name="Mesny F."/>
            <person name="Miyauchi S."/>
            <person name="Thiergart T."/>
            <person name="Pickel B."/>
            <person name="Atanasova L."/>
            <person name="Karlsson M."/>
            <person name="Huettel B."/>
            <person name="Barry K.W."/>
            <person name="Haridas S."/>
            <person name="Chen C."/>
            <person name="Bauer D."/>
            <person name="Andreopoulos W."/>
            <person name="Pangilinan J."/>
            <person name="LaButti K."/>
            <person name="Riley R."/>
            <person name="Lipzen A."/>
            <person name="Clum A."/>
            <person name="Drula E."/>
            <person name="Henrissat B."/>
            <person name="Kohler A."/>
            <person name="Grigoriev I.V."/>
            <person name="Martin F.M."/>
            <person name="Hacquard S."/>
        </authorList>
    </citation>
    <scope>NUCLEOTIDE SEQUENCE</scope>
    <source>
        <strain evidence="1">MPI-SDFR-AT-0120</strain>
    </source>
</reference>
<gene>
    <name evidence="1" type="ORF">FB567DRAFT_617195</name>
</gene>
<evidence type="ECO:0000313" key="2">
    <source>
        <dbReference type="Proteomes" id="UP000813461"/>
    </source>
</evidence>
<accession>A0A8K0RDD0</accession>
<keyword evidence="2" id="KW-1185">Reference proteome</keyword>
<name>A0A8K0RDD0_9PLEO</name>